<keyword evidence="2" id="KW-1185">Reference proteome</keyword>
<reference evidence="1 2" key="1">
    <citation type="submission" date="2020-08" db="EMBL/GenBank/DDBJ databases">
        <title>The Agave Microbiome: Exploring the role of microbial communities in plant adaptations to desert environments.</title>
        <authorList>
            <person name="Partida-Martinez L.P."/>
        </authorList>
    </citation>
    <scope>NUCLEOTIDE SEQUENCE [LARGE SCALE GENOMIC DNA]</scope>
    <source>
        <strain evidence="1 2">AT2.18</strain>
    </source>
</reference>
<sequence>MVIARIATGIGGRKTRDDQVRVVHPVDAALITFYASAQRQRSAFS</sequence>
<protein>
    <submittedName>
        <fullName evidence="1">Uncharacterized protein</fullName>
    </submittedName>
</protein>
<accession>A0A839Q094</accession>
<organism evidence="1 2">
    <name type="scientific">Mycolicibacterium iranicum</name>
    <name type="common">Mycobacterium iranicum</name>
    <dbReference type="NCBI Taxonomy" id="912594"/>
    <lineage>
        <taxon>Bacteria</taxon>
        <taxon>Bacillati</taxon>
        <taxon>Actinomycetota</taxon>
        <taxon>Actinomycetes</taxon>
        <taxon>Mycobacteriales</taxon>
        <taxon>Mycobacteriaceae</taxon>
        <taxon>Mycolicibacterium</taxon>
    </lineage>
</organism>
<gene>
    <name evidence="1" type="ORF">FHR72_000636</name>
</gene>
<dbReference type="AlphaFoldDB" id="A0A839Q094"/>
<evidence type="ECO:0000313" key="1">
    <source>
        <dbReference type="EMBL" id="MBB2989179.1"/>
    </source>
</evidence>
<proteinExistence type="predicted"/>
<evidence type="ECO:0000313" key="2">
    <source>
        <dbReference type="Proteomes" id="UP000550501"/>
    </source>
</evidence>
<dbReference type="EMBL" id="JACHVU010000001">
    <property type="protein sequence ID" value="MBB2989179.1"/>
    <property type="molecule type" value="Genomic_DNA"/>
</dbReference>
<comment type="caution">
    <text evidence="1">The sequence shown here is derived from an EMBL/GenBank/DDBJ whole genome shotgun (WGS) entry which is preliminary data.</text>
</comment>
<dbReference type="Proteomes" id="UP000550501">
    <property type="component" value="Unassembled WGS sequence"/>
</dbReference>
<name>A0A839Q094_MYCIR</name>